<evidence type="ECO:0000313" key="2">
    <source>
        <dbReference type="Proteomes" id="UP000037035"/>
    </source>
</evidence>
<gene>
    <name evidence="1" type="ORF">VP01_6351g1</name>
</gene>
<dbReference type="VEuPathDB" id="FungiDB:VP01_6351g1"/>
<dbReference type="Proteomes" id="UP000037035">
    <property type="component" value="Unassembled WGS sequence"/>
</dbReference>
<organism evidence="1 2">
    <name type="scientific">Puccinia sorghi</name>
    <dbReference type="NCBI Taxonomy" id="27349"/>
    <lineage>
        <taxon>Eukaryota</taxon>
        <taxon>Fungi</taxon>
        <taxon>Dikarya</taxon>
        <taxon>Basidiomycota</taxon>
        <taxon>Pucciniomycotina</taxon>
        <taxon>Pucciniomycetes</taxon>
        <taxon>Pucciniales</taxon>
        <taxon>Pucciniaceae</taxon>
        <taxon>Puccinia</taxon>
    </lineage>
</organism>
<dbReference type="AlphaFoldDB" id="A0A0L6UGX4"/>
<dbReference type="EMBL" id="LAVV01011665">
    <property type="protein sequence ID" value="KNZ47502.1"/>
    <property type="molecule type" value="Genomic_DNA"/>
</dbReference>
<sequence>MSLLASSRIWNLYIEKLYKEHLPNKKYDSQFKVLIDPCNSNQYILLTIGAMQTWAHSPEAKAKFIFQLNEQDGRDSP</sequence>
<name>A0A0L6UGX4_9BASI</name>
<evidence type="ECO:0000313" key="1">
    <source>
        <dbReference type="EMBL" id="KNZ47502.1"/>
    </source>
</evidence>
<keyword evidence="2" id="KW-1185">Reference proteome</keyword>
<comment type="caution">
    <text evidence="1">The sequence shown here is derived from an EMBL/GenBank/DDBJ whole genome shotgun (WGS) entry which is preliminary data.</text>
</comment>
<reference evidence="1 2" key="1">
    <citation type="submission" date="2015-08" db="EMBL/GenBank/DDBJ databases">
        <title>Next Generation Sequencing and Analysis of the Genome of Puccinia sorghi L Schw, the Causal Agent of Maize Common Rust.</title>
        <authorList>
            <person name="Rochi L."/>
            <person name="Burguener G."/>
            <person name="Darino M."/>
            <person name="Turjanski A."/>
            <person name="Kreff E."/>
            <person name="Dieguez M.J."/>
            <person name="Sacco F."/>
        </authorList>
    </citation>
    <scope>NUCLEOTIDE SEQUENCE [LARGE SCALE GENOMIC DNA]</scope>
    <source>
        <strain evidence="1 2">RO10H11247</strain>
    </source>
</reference>
<proteinExistence type="predicted"/>
<accession>A0A0L6UGX4</accession>
<protein>
    <submittedName>
        <fullName evidence="1">Uncharacterized protein</fullName>
    </submittedName>
</protein>